<evidence type="ECO:0000256" key="7">
    <source>
        <dbReference type="ARBA" id="ARBA00022676"/>
    </source>
</evidence>
<dbReference type="GO" id="GO:0008939">
    <property type="term" value="F:nicotinate-nucleotide-dimethylbenzimidazole phosphoribosyltransferase activity"/>
    <property type="evidence" value="ECO:0007669"/>
    <property type="project" value="UniProtKB-UniRule"/>
</dbReference>
<dbReference type="PANTHER" id="PTHR43463">
    <property type="entry name" value="NICOTINATE-NUCLEOTIDE--DIMETHYLBENZIMIDAZOLE PHOSPHORIBOSYLTRANSFERASE"/>
    <property type="match status" value="1"/>
</dbReference>
<dbReference type="STRING" id="633697.EubceDRAFT1_0350"/>
<evidence type="ECO:0000256" key="10">
    <source>
        <dbReference type="NCBIfam" id="TIGR03160"/>
    </source>
</evidence>
<dbReference type="Gene3D" id="1.10.1610.10">
    <property type="match status" value="1"/>
</dbReference>
<reference evidence="11 12" key="2">
    <citation type="submission" date="2012-02" db="EMBL/GenBank/DDBJ databases">
        <title>Improved High-Quality Draft sequence of Eubacterium cellulosolvens 6.</title>
        <authorList>
            <consortium name="US DOE Joint Genome Institute"/>
            <person name="Lucas S."/>
            <person name="Han J."/>
            <person name="Lapidus A."/>
            <person name="Cheng J.-F."/>
            <person name="Goodwin L."/>
            <person name="Pitluck S."/>
            <person name="Peters L."/>
            <person name="Mikhailova N."/>
            <person name="Gu W."/>
            <person name="Detter J.C."/>
            <person name="Han C."/>
            <person name="Tapia R."/>
            <person name="Land M."/>
            <person name="Hauser L."/>
            <person name="Kyrpides N."/>
            <person name="Ivanova N."/>
            <person name="Pagani I."/>
            <person name="Johnson E."/>
            <person name="Mukhopadhyay B."/>
            <person name="Anderson I."/>
            <person name="Woyke T."/>
        </authorList>
    </citation>
    <scope>NUCLEOTIDE SEQUENCE [LARGE SCALE GENOMIC DNA]</scope>
    <source>
        <strain evidence="11 12">6</strain>
    </source>
</reference>
<gene>
    <name evidence="11" type="ORF">EubceDRAFT1_0350</name>
</gene>
<evidence type="ECO:0000256" key="9">
    <source>
        <dbReference type="ARBA" id="ARBA00047340"/>
    </source>
</evidence>
<comment type="catalytic activity">
    <reaction evidence="9">
        <text>5,6-dimethylbenzimidazole + nicotinate beta-D-ribonucleotide = alpha-ribazole 5'-phosphate + nicotinate + H(+)</text>
        <dbReference type="Rhea" id="RHEA:11196"/>
        <dbReference type="ChEBI" id="CHEBI:15378"/>
        <dbReference type="ChEBI" id="CHEBI:15890"/>
        <dbReference type="ChEBI" id="CHEBI:32544"/>
        <dbReference type="ChEBI" id="CHEBI:57502"/>
        <dbReference type="ChEBI" id="CHEBI:57918"/>
        <dbReference type="EC" id="2.4.2.21"/>
    </reaction>
</comment>
<evidence type="ECO:0000256" key="1">
    <source>
        <dbReference type="ARBA" id="ARBA00002197"/>
    </source>
</evidence>
<comment type="function">
    <text evidence="1">Catalyzes the synthesis of alpha-ribazole-5'-phosphate from nicotinate mononucleotide (NAMN) and 5,6-dimethylbenzimidazole (DMB).</text>
</comment>
<dbReference type="Proteomes" id="UP000005753">
    <property type="component" value="Chromosome"/>
</dbReference>
<comment type="pathway">
    <text evidence="2">Nucleoside biosynthesis; alpha-ribazole biosynthesis; alpha-ribazole from 5,6-dimethylbenzimidazole: step 1/2.</text>
</comment>
<comment type="similarity">
    <text evidence="3">Belongs to the CobT family.</text>
</comment>
<evidence type="ECO:0000256" key="6">
    <source>
        <dbReference type="ARBA" id="ARBA00022573"/>
    </source>
</evidence>
<sequence>MNTDSRNLMTENEKQLKSMIRMVTPPDFTFAEKAQKRWNSIAHPLHSLGKLEDLVIRAAAIQGTDQVQFEKKCLVVMCADNGVVEEGVTQTGQEVTAAVAENFLTDKASAAILCKKAGAAILPIDIGVARETSLRNMKIAPGTRNMAKEPSMSRDEALRSILTGIQLAGELKEKGYHVLATGEMGIGNTTTSSAVSCVLLGKNPEEMTGRGAGLSSVGLRRKIDVIRSSIALHRPDPQDPVDVLSKVGGFDIGGMAGIFIGGALYHLPVVIDGFISGTAALLAARLCPEAVSYMIASHVSKEPAAVQILEALNLEAHLTCDMCLGEGSGAVVLFPVMDMALEVYRRMSTFEEDDISAYEELK</sequence>
<dbReference type="EC" id="2.4.2.21" evidence="4 10"/>
<dbReference type="NCBIfam" id="TIGR03160">
    <property type="entry name" value="cobT_DBIPRT"/>
    <property type="match status" value="1"/>
</dbReference>
<dbReference type="CDD" id="cd02439">
    <property type="entry name" value="DMB-PRT_CobT"/>
    <property type="match status" value="1"/>
</dbReference>
<evidence type="ECO:0000256" key="5">
    <source>
        <dbReference type="ARBA" id="ARBA00015486"/>
    </source>
</evidence>
<dbReference type="EMBL" id="CM001487">
    <property type="protein sequence ID" value="EIM56210.1"/>
    <property type="molecule type" value="Genomic_DNA"/>
</dbReference>
<dbReference type="NCBIfam" id="NF000996">
    <property type="entry name" value="PRK00105.1"/>
    <property type="match status" value="1"/>
</dbReference>
<dbReference type="PANTHER" id="PTHR43463:SF1">
    <property type="entry name" value="NICOTINATE-NUCLEOTIDE--DIMETHYLBENZIMIDAZOLE PHOSPHORIBOSYLTRANSFERASE"/>
    <property type="match status" value="1"/>
</dbReference>
<organism evidence="11 12">
    <name type="scientific">Eubacterium cellulosolvens (strain ATCC 43171 / JCM 9499 / 6)</name>
    <name type="common">Cillobacterium cellulosolvens</name>
    <dbReference type="NCBI Taxonomy" id="633697"/>
    <lineage>
        <taxon>Bacteria</taxon>
        <taxon>Bacillati</taxon>
        <taxon>Bacillota</taxon>
        <taxon>Clostridia</taxon>
        <taxon>Eubacteriales</taxon>
        <taxon>Eubacteriaceae</taxon>
        <taxon>Eubacterium</taxon>
    </lineage>
</organism>
<dbReference type="InterPro" id="IPR023195">
    <property type="entry name" value="Nict_dMeBzImd_PRibTrfase_N"/>
</dbReference>
<dbReference type="InterPro" id="IPR017846">
    <property type="entry name" value="Nict_dMeBzImd_PRibTrfase_bact"/>
</dbReference>
<keyword evidence="12" id="KW-1185">Reference proteome</keyword>
<evidence type="ECO:0000313" key="11">
    <source>
        <dbReference type="EMBL" id="EIM56210.1"/>
    </source>
</evidence>
<evidence type="ECO:0000256" key="2">
    <source>
        <dbReference type="ARBA" id="ARBA00005049"/>
    </source>
</evidence>
<dbReference type="InterPro" id="IPR036087">
    <property type="entry name" value="Nict_dMeBzImd_PRibTrfase_sf"/>
</dbReference>
<keyword evidence="8 11" id="KW-0808">Transferase</keyword>
<dbReference type="Pfam" id="PF02277">
    <property type="entry name" value="DBI_PRT"/>
    <property type="match status" value="1"/>
</dbReference>
<evidence type="ECO:0000313" key="12">
    <source>
        <dbReference type="Proteomes" id="UP000005753"/>
    </source>
</evidence>
<dbReference type="InterPro" id="IPR003200">
    <property type="entry name" value="Nict_dMeBzImd_PRibTrfase"/>
</dbReference>
<reference evidence="11 12" key="1">
    <citation type="submission" date="2010-08" db="EMBL/GenBank/DDBJ databases">
        <authorList>
            <consortium name="US DOE Joint Genome Institute (JGI-PGF)"/>
            <person name="Lucas S."/>
            <person name="Copeland A."/>
            <person name="Lapidus A."/>
            <person name="Cheng J.-F."/>
            <person name="Bruce D."/>
            <person name="Goodwin L."/>
            <person name="Pitluck S."/>
            <person name="Land M.L."/>
            <person name="Hauser L."/>
            <person name="Chang Y.-J."/>
            <person name="Anderson I.J."/>
            <person name="Johnson E."/>
            <person name="Mulhopadhyay B."/>
            <person name="Kyrpides N."/>
            <person name="Woyke T.J."/>
        </authorList>
    </citation>
    <scope>NUCLEOTIDE SEQUENCE [LARGE SCALE GENOMIC DNA]</scope>
    <source>
        <strain evidence="11 12">6</strain>
    </source>
</reference>
<dbReference type="SUPFAM" id="SSF52733">
    <property type="entry name" value="Nicotinate mononucleotide:5,6-dimethylbenzimidazole phosphoribosyltransferase (CobT)"/>
    <property type="match status" value="1"/>
</dbReference>
<protein>
    <recommendedName>
        <fullName evidence="5 10">Nicotinate-nucleotide--dimethylbenzimidazole phosphoribosyltransferase</fullName>
        <ecNumber evidence="4 10">2.4.2.21</ecNumber>
    </recommendedName>
</protein>
<keyword evidence="6" id="KW-0169">Cobalamin biosynthesis</keyword>
<dbReference type="AlphaFoldDB" id="I5AQY7"/>
<dbReference type="Gene3D" id="3.40.50.10210">
    <property type="match status" value="1"/>
</dbReference>
<evidence type="ECO:0000256" key="8">
    <source>
        <dbReference type="ARBA" id="ARBA00022679"/>
    </source>
</evidence>
<proteinExistence type="inferred from homology"/>
<evidence type="ECO:0000256" key="4">
    <source>
        <dbReference type="ARBA" id="ARBA00011991"/>
    </source>
</evidence>
<dbReference type="UniPathway" id="UPA00061">
    <property type="reaction ID" value="UER00516"/>
</dbReference>
<dbReference type="FunFam" id="3.40.50.10210:FF:000001">
    <property type="entry name" value="Nicotinate-nucleotide--dimethylbenzimidazole phosphoribosyltransferase"/>
    <property type="match status" value="1"/>
</dbReference>
<dbReference type="eggNOG" id="COG2038">
    <property type="taxonomic scope" value="Bacteria"/>
</dbReference>
<dbReference type="GO" id="GO:0009236">
    <property type="term" value="P:cobalamin biosynthetic process"/>
    <property type="evidence" value="ECO:0007669"/>
    <property type="project" value="UniProtKB-UniRule"/>
</dbReference>
<accession>I5AQY7</accession>
<dbReference type="HOGENOM" id="CLU_002982_0_0_9"/>
<evidence type="ECO:0000256" key="3">
    <source>
        <dbReference type="ARBA" id="ARBA00007110"/>
    </source>
</evidence>
<name>I5AQY7_EUBC6</name>
<keyword evidence="7 11" id="KW-0328">Glycosyltransferase</keyword>